<gene>
    <name evidence="1" type="ORF">DY000_02017157</name>
</gene>
<dbReference type="EMBL" id="QGKV02000759">
    <property type="protein sequence ID" value="KAF3567409.1"/>
    <property type="molecule type" value="Genomic_DNA"/>
</dbReference>
<evidence type="ECO:0000313" key="1">
    <source>
        <dbReference type="EMBL" id="KAF3567409.1"/>
    </source>
</evidence>
<accession>A0ABQ7D8L2</accession>
<reference evidence="1 2" key="1">
    <citation type="journal article" date="2020" name="BMC Genomics">
        <title>Intraspecific diversification of the crop wild relative Brassica cretica Lam. using demographic model selection.</title>
        <authorList>
            <person name="Kioukis A."/>
            <person name="Michalopoulou V.A."/>
            <person name="Briers L."/>
            <person name="Pirintsos S."/>
            <person name="Studholme D.J."/>
            <person name="Pavlidis P."/>
            <person name="Sarris P.F."/>
        </authorList>
    </citation>
    <scope>NUCLEOTIDE SEQUENCE [LARGE SCALE GENOMIC DNA]</scope>
    <source>
        <strain evidence="2">cv. PFS-1207/04</strain>
    </source>
</reference>
<sequence length="82" mass="9254">MSDGRCRSTEDEYLRSTVVSGYRSTGLVSRLTGLVSRSTVVERNRATNRCCCRSMRSAFFCRLYAPNLQDLARIVVGFPCCF</sequence>
<comment type="caution">
    <text evidence="1">The sequence shown here is derived from an EMBL/GenBank/DDBJ whole genome shotgun (WGS) entry which is preliminary data.</text>
</comment>
<proteinExistence type="predicted"/>
<evidence type="ECO:0000313" key="2">
    <source>
        <dbReference type="Proteomes" id="UP000266723"/>
    </source>
</evidence>
<dbReference type="Proteomes" id="UP000266723">
    <property type="component" value="Unassembled WGS sequence"/>
</dbReference>
<keyword evidence="2" id="KW-1185">Reference proteome</keyword>
<protein>
    <submittedName>
        <fullName evidence="1">Uncharacterized protein</fullName>
    </submittedName>
</protein>
<name>A0ABQ7D8L2_BRACR</name>
<organism evidence="1 2">
    <name type="scientific">Brassica cretica</name>
    <name type="common">Mustard</name>
    <dbReference type="NCBI Taxonomy" id="69181"/>
    <lineage>
        <taxon>Eukaryota</taxon>
        <taxon>Viridiplantae</taxon>
        <taxon>Streptophyta</taxon>
        <taxon>Embryophyta</taxon>
        <taxon>Tracheophyta</taxon>
        <taxon>Spermatophyta</taxon>
        <taxon>Magnoliopsida</taxon>
        <taxon>eudicotyledons</taxon>
        <taxon>Gunneridae</taxon>
        <taxon>Pentapetalae</taxon>
        <taxon>rosids</taxon>
        <taxon>malvids</taxon>
        <taxon>Brassicales</taxon>
        <taxon>Brassicaceae</taxon>
        <taxon>Brassiceae</taxon>
        <taxon>Brassica</taxon>
    </lineage>
</organism>